<evidence type="ECO:0000256" key="1">
    <source>
        <dbReference type="SAM" id="Phobius"/>
    </source>
</evidence>
<keyword evidence="1" id="KW-1133">Transmembrane helix</keyword>
<comment type="caution">
    <text evidence="2">The sequence shown here is derived from an EMBL/GenBank/DDBJ whole genome shotgun (WGS) entry which is preliminary data.</text>
</comment>
<keyword evidence="1" id="KW-0472">Membrane</keyword>
<keyword evidence="1" id="KW-0812">Transmembrane</keyword>
<organism evidence="2 3">
    <name type="scientific">Flavobacterium jumunjinense</name>
    <dbReference type="NCBI Taxonomy" id="998845"/>
    <lineage>
        <taxon>Bacteria</taxon>
        <taxon>Pseudomonadati</taxon>
        <taxon>Bacteroidota</taxon>
        <taxon>Flavobacteriia</taxon>
        <taxon>Flavobacteriales</taxon>
        <taxon>Flavobacteriaceae</taxon>
        <taxon>Flavobacterium</taxon>
    </lineage>
</organism>
<feature type="transmembrane region" description="Helical" evidence="1">
    <location>
        <begin position="16"/>
        <end position="39"/>
    </location>
</feature>
<dbReference type="Proteomes" id="UP001589607">
    <property type="component" value="Unassembled WGS sequence"/>
</dbReference>
<evidence type="ECO:0000313" key="2">
    <source>
        <dbReference type="EMBL" id="MFB9097547.1"/>
    </source>
</evidence>
<proteinExistence type="predicted"/>
<protein>
    <recommendedName>
        <fullName evidence="4">DUF4230 domain-containing protein</fullName>
    </recommendedName>
</protein>
<keyword evidence="3" id="KW-1185">Reference proteome</keyword>
<sequence>MKNIKQLKQFLRNIDYWFQIAICIIILFSVVFSSFRTAYDSHVSFFKKKPNETLLKTLDKIGSNHEYNLFLNYTGLNTGYGFFSPNVSSDFIITHTIYKNQKEDLTFSNTLFSTKEGAHRFANLNSLFMEKIEAIEEEDKSKIDTLKIKYLEVVLNRLNNYNLEQDKDIDSIKTTLFLYHFPFLKEYPNVNPKFIKIESHSKIKK</sequence>
<dbReference type="RefSeq" id="WP_236457499.1">
    <property type="nucleotide sequence ID" value="NZ_CBCSGE010000006.1"/>
</dbReference>
<accession>A0ABV5GQB8</accession>
<evidence type="ECO:0008006" key="4">
    <source>
        <dbReference type="Google" id="ProtNLM"/>
    </source>
</evidence>
<name>A0ABV5GQB8_9FLAO</name>
<gene>
    <name evidence="2" type="ORF">ACFFVF_13575</name>
</gene>
<dbReference type="EMBL" id="JBHMEY010000059">
    <property type="protein sequence ID" value="MFB9097547.1"/>
    <property type="molecule type" value="Genomic_DNA"/>
</dbReference>
<evidence type="ECO:0000313" key="3">
    <source>
        <dbReference type="Proteomes" id="UP001589607"/>
    </source>
</evidence>
<reference evidence="2 3" key="1">
    <citation type="submission" date="2024-09" db="EMBL/GenBank/DDBJ databases">
        <authorList>
            <person name="Sun Q."/>
            <person name="Mori K."/>
        </authorList>
    </citation>
    <scope>NUCLEOTIDE SEQUENCE [LARGE SCALE GENOMIC DNA]</scope>
    <source>
        <strain evidence="2 3">CECT 7955</strain>
    </source>
</reference>